<gene>
    <name evidence="8" type="ORF">GCM10007108_16470</name>
</gene>
<dbReference type="Pfam" id="PF00107">
    <property type="entry name" value="ADH_zinc_N"/>
    <property type="match status" value="1"/>
</dbReference>
<reference evidence="8" key="1">
    <citation type="journal article" date="2014" name="Int. J. Syst. Evol. Microbiol.">
        <title>Complete genome sequence of Corynebacterium casei LMG S-19264T (=DSM 44701T), isolated from a smear-ripened cheese.</title>
        <authorList>
            <consortium name="US DOE Joint Genome Institute (JGI-PGF)"/>
            <person name="Walter F."/>
            <person name="Albersmeier A."/>
            <person name="Kalinowski J."/>
            <person name="Ruckert C."/>
        </authorList>
    </citation>
    <scope>NUCLEOTIDE SEQUENCE</scope>
    <source>
        <strain evidence="8">JCM 13583</strain>
    </source>
</reference>
<evidence type="ECO:0000256" key="1">
    <source>
        <dbReference type="ARBA" id="ARBA00001947"/>
    </source>
</evidence>
<dbReference type="InterPro" id="IPR013149">
    <property type="entry name" value="ADH-like_C"/>
</dbReference>
<dbReference type="EMBL" id="BMNY01000003">
    <property type="protein sequence ID" value="GGM78980.1"/>
    <property type="molecule type" value="Genomic_DNA"/>
</dbReference>
<dbReference type="InterPro" id="IPR011032">
    <property type="entry name" value="GroES-like_sf"/>
</dbReference>
<reference evidence="8" key="2">
    <citation type="submission" date="2022-09" db="EMBL/GenBank/DDBJ databases">
        <authorList>
            <person name="Sun Q."/>
            <person name="Ohkuma M."/>
        </authorList>
    </citation>
    <scope>NUCLEOTIDE SEQUENCE</scope>
    <source>
        <strain evidence="8">JCM 13583</strain>
    </source>
</reference>
<evidence type="ECO:0000256" key="5">
    <source>
        <dbReference type="ARBA" id="ARBA00023002"/>
    </source>
</evidence>
<dbReference type="GO" id="GO:0030554">
    <property type="term" value="F:adenyl nucleotide binding"/>
    <property type="evidence" value="ECO:0007669"/>
    <property type="project" value="UniProtKB-ARBA"/>
</dbReference>
<keyword evidence="9" id="KW-1185">Reference proteome</keyword>
<dbReference type="GO" id="GO:0043168">
    <property type="term" value="F:anion binding"/>
    <property type="evidence" value="ECO:0007669"/>
    <property type="project" value="UniProtKB-ARBA"/>
</dbReference>
<comment type="cofactor">
    <cofactor evidence="1 6">
        <name>Zn(2+)</name>
        <dbReference type="ChEBI" id="CHEBI:29105"/>
    </cofactor>
</comment>
<dbReference type="SUPFAM" id="SSF51735">
    <property type="entry name" value="NAD(P)-binding Rossmann-fold domains"/>
    <property type="match status" value="1"/>
</dbReference>
<dbReference type="PROSITE" id="PS00059">
    <property type="entry name" value="ADH_ZINC"/>
    <property type="match status" value="1"/>
</dbReference>
<name>A0AA37FCH5_9ARCH</name>
<keyword evidence="5" id="KW-0560">Oxidoreductase</keyword>
<dbReference type="Proteomes" id="UP000632195">
    <property type="component" value="Unassembled WGS sequence"/>
</dbReference>
<proteinExistence type="inferred from homology"/>
<dbReference type="RefSeq" id="WP_188681765.1">
    <property type="nucleotide sequence ID" value="NZ_BMNY01000003.1"/>
</dbReference>
<protein>
    <submittedName>
        <fullName evidence="8">Alcohol dehydrogenase</fullName>
    </submittedName>
</protein>
<dbReference type="NCBIfam" id="NF010344">
    <property type="entry name" value="PRK13771.1"/>
    <property type="match status" value="1"/>
</dbReference>
<dbReference type="PANTHER" id="PTHR42940:SF8">
    <property type="entry name" value="VACUOLAR PROTEIN SORTING-ASSOCIATED PROTEIN 11"/>
    <property type="match status" value="1"/>
</dbReference>
<dbReference type="GO" id="GO:0044281">
    <property type="term" value="P:small molecule metabolic process"/>
    <property type="evidence" value="ECO:0007669"/>
    <property type="project" value="UniProtKB-ARBA"/>
</dbReference>
<comment type="caution">
    <text evidence="8">The sequence shown here is derived from an EMBL/GenBank/DDBJ whole genome shotgun (WGS) entry which is preliminary data.</text>
</comment>
<evidence type="ECO:0000313" key="8">
    <source>
        <dbReference type="EMBL" id="GGM78980.1"/>
    </source>
</evidence>
<accession>A0AA37FCH5</accession>
<dbReference type="InterPro" id="IPR020843">
    <property type="entry name" value="ER"/>
</dbReference>
<evidence type="ECO:0000256" key="3">
    <source>
        <dbReference type="ARBA" id="ARBA00022723"/>
    </source>
</evidence>
<dbReference type="GO" id="GO:0004022">
    <property type="term" value="F:alcohol dehydrogenase (NAD+) activity"/>
    <property type="evidence" value="ECO:0007669"/>
    <property type="project" value="TreeGrafter"/>
</dbReference>
<evidence type="ECO:0000313" key="9">
    <source>
        <dbReference type="Proteomes" id="UP000632195"/>
    </source>
</evidence>
<dbReference type="InterPro" id="IPR002328">
    <property type="entry name" value="ADH_Zn_CS"/>
</dbReference>
<dbReference type="InterPro" id="IPR036291">
    <property type="entry name" value="NAD(P)-bd_dom_sf"/>
</dbReference>
<evidence type="ECO:0000256" key="2">
    <source>
        <dbReference type="ARBA" id="ARBA00008072"/>
    </source>
</evidence>
<dbReference type="Gene3D" id="3.90.180.10">
    <property type="entry name" value="Medium-chain alcohol dehydrogenases, catalytic domain"/>
    <property type="match status" value="1"/>
</dbReference>
<sequence>MAFRAREIVLPAVGRDLQVAESEVPEPEGDQVVIRQSVSGICFRDILTRDGFMPRVRTPGVIGHEISGTVVAAGPCAEYVKEGDRVASLIYRPCGRCEFCLTGRENLCPNKEVYGETLRGGYSDLAIVSEKSLVKVPGHIGEDEAAIAACVTGMVYHALKVVGNVQDGSRVLITGAGGGVGIHAVQVAKRLGATVIAETTSQSKVEAIHRAGADHVVVTTGRFDGEVKKLTDGGVDVALEAVGIATFESSLRSLRTGGTVVVVGNVQPEPVGLPLGLIILKGNRVEGSISSTRKDMMDVFELSRGGRIRAVVDRHIEPGEINRAYEDIRARKNTGRVLIKF</sequence>
<evidence type="ECO:0000256" key="6">
    <source>
        <dbReference type="RuleBase" id="RU361277"/>
    </source>
</evidence>
<dbReference type="GO" id="GO:0008270">
    <property type="term" value="F:zinc ion binding"/>
    <property type="evidence" value="ECO:0007669"/>
    <property type="project" value="InterPro"/>
</dbReference>
<dbReference type="Pfam" id="PF08240">
    <property type="entry name" value="ADH_N"/>
    <property type="match status" value="1"/>
</dbReference>
<dbReference type="SMART" id="SM00829">
    <property type="entry name" value="PKS_ER"/>
    <property type="match status" value="1"/>
</dbReference>
<dbReference type="PANTHER" id="PTHR42940">
    <property type="entry name" value="ALCOHOL DEHYDROGENASE 1-RELATED"/>
    <property type="match status" value="1"/>
</dbReference>
<keyword evidence="4 6" id="KW-0862">Zinc</keyword>
<organism evidence="8 9">
    <name type="scientific">Thermogymnomonas acidicola</name>
    <dbReference type="NCBI Taxonomy" id="399579"/>
    <lineage>
        <taxon>Archaea</taxon>
        <taxon>Methanobacteriati</taxon>
        <taxon>Thermoplasmatota</taxon>
        <taxon>Thermoplasmata</taxon>
        <taxon>Thermoplasmatales</taxon>
        <taxon>Thermogymnomonas</taxon>
    </lineage>
</organism>
<dbReference type="AlphaFoldDB" id="A0AA37FCH5"/>
<comment type="similarity">
    <text evidence="2 6">Belongs to the zinc-containing alcohol dehydrogenase family.</text>
</comment>
<keyword evidence="3 6" id="KW-0479">Metal-binding</keyword>
<dbReference type="GO" id="GO:0005737">
    <property type="term" value="C:cytoplasm"/>
    <property type="evidence" value="ECO:0007669"/>
    <property type="project" value="TreeGrafter"/>
</dbReference>
<dbReference type="InterPro" id="IPR013154">
    <property type="entry name" value="ADH-like_N"/>
</dbReference>
<evidence type="ECO:0000259" key="7">
    <source>
        <dbReference type="SMART" id="SM00829"/>
    </source>
</evidence>
<feature type="domain" description="Enoyl reductase (ER)" evidence="7">
    <location>
        <begin position="14"/>
        <end position="339"/>
    </location>
</feature>
<evidence type="ECO:0000256" key="4">
    <source>
        <dbReference type="ARBA" id="ARBA00022833"/>
    </source>
</evidence>
<dbReference type="SUPFAM" id="SSF50129">
    <property type="entry name" value="GroES-like"/>
    <property type="match status" value="1"/>
</dbReference>